<name>A0A427B9J7_ENSVE</name>
<accession>A0A427B9J7</accession>
<evidence type="ECO:0000313" key="1">
    <source>
        <dbReference type="EMBL" id="RRT85162.1"/>
    </source>
</evidence>
<dbReference type="AlphaFoldDB" id="A0A427B9J7"/>
<organism evidence="1 2">
    <name type="scientific">Ensete ventricosum</name>
    <name type="common">Abyssinian banana</name>
    <name type="synonym">Musa ensete</name>
    <dbReference type="NCBI Taxonomy" id="4639"/>
    <lineage>
        <taxon>Eukaryota</taxon>
        <taxon>Viridiplantae</taxon>
        <taxon>Streptophyta</taxon>
        <taxon>Embryophyta</taxon>
        <taxon>Tracheophyta</taxon>
        <taxon>Spermatophyta</taxon>
        <taxon>Magnoliopsida</taxon>
        <taxon>Liliopsida</taxon>
        <taxon>Zingiberales</taxon>
        <taxon>Musaceae</taxon>
        <taxon>Ensete</taxon>
    </lineage>
</organism>
<dbReference type="Proteomes" id="UP000287651">
    <property type="component" value="Unassembled WGS sequence"/>
</dbReference>
<protein>
    <submittedName>
        <fullName evidence="1">Uncharacterized protein</fullName>
    </submittedName>
</protein>
<proteinExistence type="predicted"/>
<gene>
    <name evidence="1" type="ORF">B296_00008956</name>
</gene>
<sequence length="72" mass="8432">MRLGTRLEYVGSLLRVSGDCQDGAKEFIGRRSRLIERLSRVAERLTGRFDIHPKEINSGRRCASRRRTRKWT</sequence>
<evidence type="ECO:0000313" key="2">
    <source>
        <dbReference type="Proteomes" id="UP000287651"/>
    </source>
</evidence>
<reference evidence="1 2" key="1">
    <citation type="journal article" date="2014" name="Agronomy (Basel)">
        <title>A Draft Genome Sequence for Ensete ventricosum, the Drought-Tolerant Tree Against Hunger.</title>
        <authorList>
            <person name="Harrison J."/>
            <person name="Moore K.A."/>
            <person name="Paszkiewicz K."/>
            <person name="Jones T."/>
            <person name="Grant M."/>
            <person name="Ambacheew D."/>
            <person name="Muzemil S."/>
            <person name="Studholme D.J."/>
        </authorList>
    </citation>
    <scope>NUCLEOTIDE SEQUENCE [LARGE SCALE GENOMIC DNA]</scope>
</reference>
<comment type="caution">
    <text evidence="1">The sequence shown here is derived from an EMBL/GenBank/DDBJ whole genome shotgun (WGS) entry which is preliminary data.</text>
</comment>
<dbReference type="EMBL" id="AMZH03000165">
    <property type="protein sequence ID" value="RRT85162.1"/>
    <property type="molecule type" value="Genomic_DNA"/>
</dbReference>